<evidence type="ECO:0000313" key="2">
    <source>
        <dbReference type="Proteomes" id="UP000278351"/>
    </source>
</evidence>
<protein>
    <recommendedName>
        <fullName evidence="3">Phosphoribosylpyrophosphate synthetase</fullName>
    </recommendedName>
</protein>
<dbReference type="RefSeq" id="WP_123844573.1">
    <property type="nucleotide sequence ID" value="NZ_RPDH01000001.1"/>
</dbReference>
<sequence>MQTTPGGMTTLSGVMTVLKERGYDTEFRLLEDGRVQNAGDEDAPKFEANALKIIRTYRFEGDSNPSDSAVLYLLEHTSGQIGYIINAYGAYSDYEGDQFDDFIRKMPVEERDFE</sequence>
<gene>
    <name evidence="1" type="ORF">EGT74_00860</name>
</gene>
<evidence type="ECO:0008006" key="3">
    <source>
        <dbReference type="Google" id="ProtNLM"/>
    </source>
</evidence>
<organism evidence="1 2">
    <name type="scientific">Chitinophaga lutea</name>
    <dbReference type="NCBI Taxonomy" id="2488634"/>
    <lineage>
        <taxon>Bacteria</taxon>
        <taxon>Pseudomonadati</taxon>
        <taxon>Bacteroidota</taxon>
        <taxon>Chitinophagia</taxon>
        <taxon>Chitinophagales</taxon>
        <taxon>Chitinophagaceae</taxon>
        <taxon>Chitinophaga</taxon>
    </lineage>
</organism>
<proteinExistence type="predicted"/>
<dbReference type="AlphaFoldDB" id="A0A3N4Q3U5"/>
<reference evidence="1 2" key="1">
    <citation type="submission" date="2018-11" db="EMBL/GenBank/DDBJ databases">
        <title>Chitinophaga lutea sp.nov., isolate from arsenic contaminated soil.</title>
        <authorList>
            <person name="Zong Y."/>
        </authorList>
    </citation>
    <scope>NUCLEOTIDE SEQUENCE [LARGE SCALE GENOMIC DNA]</scope>
    <source>
        <strain evidence="1 2">ZY74</strain>
    </source>
</reference>
<dbReference type="EMBL" id="RPDH01000001">
    <property type="protein sequence ID" value="RPE12141.1"/>
    <property type="molecule type" value="Genomic_DNA"/>
</dbReference>
<dbReference type="OrthoDB" id="8418771at2"/>
<accession>A0A3N4Q3U5</accession>
<name>A0A3N4Q3U5_9BACT</name>
<evidence type="ECO:0000313" key="1">
    <source>
        <dbReference type="EMBL" id="RPE12141.1"/>
    </source>
</evidence>
<keyword evidence="2" id="KW-1185">Reference proteome</keyword>
<dbReference type="Proteomes" id="UP000278351">
    <property type="component" value="Unassembled WGS sequence"/>
</dbReference>
<comment type="caution">
    <text evidence="1">The sequence shown here is derived from an EMBL/GenBank/DDBJ whole genome shotgun (WGS) entry which is preliminary data.</text>
</comment>